<sequence>MSKSDPIGVEYYKPLQIAEKSGDILFYLAAILSVATLVVEKDKSLELNNLVQALFAVSVLLLFLIGLAVRLHWSTRAQTKRMSDLMSHAFELPLIPETSKEYYNNVESEPLKRLAASLLENTLFSKEILQKMLTWERVMSITYGTIWLLLALNRKADLSIVSAAAQVVFSEQILSKWVRMEWLRARVERIYDDTYSLIQSSNAGWSKEYRARVIEYLLRYETGKAQAGISLSSSVFKKMNPALSKRWADTANTLGIHV</sequence>
<keyword evidence="2" id="KW-0614">Plasmid</keyword>
<proteinExistence type="predicted"/>
<feature type="transmembrane region" description="Helical" evidence="1">
    <location>
        <begin position="51"/>
        <end position="73"/>
    </location>
</feature>
<evidence type="ECO:0000313" key="2">
    <source>
        <dbReference type="EMBL" id="BDV36586.1"/>
    </source>
</evidence>
<dbReference type="Proteomes" id="UP001317629">
    <property type="component" value="Plasmid pSS37A-Re-3"/>
</dbReference>
<keyword evidence="1" id="KW-0472">Membrane</keyword>
<accession>A0ABN6VQ51</accession>
<organism evidence="2 3">
    <name type="scientific">Methylocystis iwaonis</name>
    <dbReference type="NCBI Taxonomy" id="2885079"/>
    <lineage>
        <taxon>Bacteria</taxon>
        <taxon>Pseudomonadati</taxon>
        <taxon>Pseudomonadota</taxon>
        <taxon>Alphaproteobacteria</taxon>
        <taxon>Hyphomicrobiales</taxon>
        <taxon>Methylocystaceae</taxon>
        <taxon>Methylocystis</taxon>
    </lineage>
</organism>
<reference evidence="2 3" key="1">
    <citation type="journal article" date="2023" name="Int. J. Syst. Evol. Microbiol.">
        <title>Methylocystis iwaonis sp. nov., a type II methane-oxidizing bacterium from surface soil of a rice paddy field in Japan, and emended description of the genus Methylocystis (ex Whittenbury et al. 1970) Bowman et al. 1993.</title>
        <authorList>
            <person name="Kaise H."/>
            <person name="Sawadogo J.B."/>
            <person name="Alam M.S."/>
            <person name="Ueno C."/>
            <person name="Dianou D."/>
            <person name="Shinjo R."/>
            <person name="Asakawa S."/>
        </authorList>
    </citation>
    <scope>NUCLEOTIDE SEQUENCE [LARGE SCALE GENOMIC DNA]</scope>
    <source>
        <strain evidence="2 3">SS37A-Re</strain>
    </source>
</reference>
<keyword evidence="1" id="KW-0812">Transmembrane</keyword>
<dbReference type="RefSeq" id="WP_281932712.1">
    <property type="nucleotide sequence ID" value="NZ_AP027145.1"/>
</dbReference>
<dbReference type="EMBL" id="AP027145">
    <property type="protein sequence ID" value="BDV36586.1"/>
    <property type="molecule type" value="Genomic_DNA"/>
</dbReference>
<protein>
    <submittedName>
        <fullName evidence="2">Uncharacterized protein</fullName>
    </submittedName>
</protein>
<keyword evidence="1" id="KW-1133">Transmembrane helix</keyword>
<evidence type="ECO:0000313" key="3">
    <source>
        <dbReference type="Proteomes" id="UP001317629"/>
    </source>
</evidence>
<feature type="transmembrane region" description="Helical" evidence="1">
    <location>
        <begin position="21"/>
        <end position="39"/>
    </location>
</feature>
<name>A0ABN6VQ51_9HYPH</name>
<geneLocation type="plasmid" evidence="2 3">
    <name>pSS37A-Re-3</name>
</geneLocation>
<gene>
    <name evidence="2" type="ORF">SS37A_41160</name>
</gene>
<evidence type="ECO:0000256" key="1">
    <source>
        <dbReference type="SAM" id="Phobius"/>
    </source>
</evidence>
<keyword evidence="3" id="KW-1185">Reference proteome</keyword>